<dbReference type="InterPro" id="IPR000326">
    <property type="entry name" value="PAP2/HPO"/>
</dbReference>
<dbReference type="Pfam" id="PF01569">
    <property type="entry name" value="PAP2"/>
    <property type="match status" value="1"/>
</dbReference>
<protein>
    <submittedName>
        <fullName evidence="9">Phosphatase PAP2 family protein</fullName>
    </submittedName>
</protein>
<dbReference type="Proteomes" id="UP000831460">
    <property type="component" value="Chromosome"/>
</dbReference>
<feature type="transmembrane region" description="Helical" evidence="7">
    <location>
        <begin position="81"/>
        <end position="106"/>
    </location>
</feature>
<evidence type="ECO:0000256" key="7">
    <source>
        <dbReference type="SAM" id="Phobius"/>
    </source>
</evidence>
<comment type="subcellular location">
    <subcellularLocation>
        <location evidence="1">Cell membrane</location>
        <topology evidence="1">Multi-pass membrane protein</topology>
    </subcellularLocation>
</comment>
<dbReference type="InterPro" id="IPR036938">
    <property type="entry name" value="PAP2/HPO_sf"/>
</dbReference>
<evidence type="ECO:0000256" key="6">
    <source>
        <dbReference type="ARBA" id="ARBA00023136"/>
    </source>
</evidence>
<evidence type="ECO:0000256" key="4">
    <source>
        <dbReference type="ARBA" id="ARBA00022801"/>
    </source>
</evidence>
<feature type="transmembrane region" description="Helical" evidence="7">
    <location>
        <begin position="169"/>
        <end position="191"/>
    </location>
</feature>
<dbReference type="EMBL" id="CP094532">
    <property type="protein sequence ID" value="UOE40357.1"/>
    <property type="molecule type" value="Genomic_DNA"/>
</dbReference>
<feature type="transmembrane region" description="Helical" evidence="7">
    <location>
        <begin position="16"/>
        <end position="34"/>
    </location>
</feature>
<keyword evidence="4" id="KW-0378">Hydrolase</keyword>
<feature type="transmembrane region" description="Helical" evidence="7">
    <location>
        <begin position="197"/>
        <end position="216"/>
    </location>
</feature>
<gene>
    <name evidence="9" type="ORF">MTP09_10615</name>
</gene>
<sequence>MLMNNTVTDNYDKLKYSLFILPLLLLAAIAFYLYSQHSLSTEGYINIQKDWFYSMNGELSQFPETEFNLTQIGDSLISLSLLAVFVIYAPKIWEAVVSASLVSLLFSQLFKKLFSVPRPAAAFDNSTFEIIGKTLNGHSSLPSGHSITIFTMLTVLMFGFMPQKLLLKIFWFIPFIILGLVLVLTRVGVGAHYPLDTIIGGIIGYISGISGIFISRKYKIFSWIGNRKFYPIFMVLFLVCAIITIIKITENNLPVFYCSTFSLLVALFLITRKYVQK</sequence>
<evidence type="ECO:0000256" key="5">
    <source>
        <dbReference type="ARBA" id="ARBA00022989"/>
    </source>
</evidence>
<evidence type="ECO:0000313" key="10">
    <source>
        <dbReference type="Proteomes" id="UP000831460"/>
    </source>
</evidence>
<dbReference type="PANTHER" id="PTHR14969:SF62">
    <property type="entry name" value="DECAPRENYLPHOSPHORYL-5-PHOSPHORIBOSE PHOSPHATASE RV3807C-RELATED"/>
    <property type="match status" value="1"/>
</dbReference>
<reference evidence="9 10" key="1">
    <citation type="submission" date="2022-03" db="EMBL/GenBank/DDBJ databases">
        <title>Chryseobacterium sp. isolated from particulate matters in swine house.</title>
        <authorList>
            <person name="Won M."/>
            <person name="Kim S.-J."/>
            <person name="Kwon S.-W."/>
        </authorList>
    </citation>
    <scope>NUCLEOTIDE SEQUENCE [LARGE SCALE GENOMIC DNA]</scope>
    <source>
        <strain evidence="9 10">SC2-2</strain>
    </source>
</reference>
<keyword evidence="3 7" id="KW-0812">Transmembrane</keyword>
<keyword evidence="5 7" id="KW-1133">Transmembrane helix</keyword>
<evidence type="ECO:0000259" key="8">
    <source>
        <dbReference type="Pfam" id="PF01569"/>
    </source>
</evidence>
<keyword evidence="10" id="KW-1185">Reference proteome</keyword>
<feature type="transmembrane region" description="Helical" evidence="7">
    <location>
        <begin position="143"/>
        <end position="162"/>
    </location>
</feature>
<proteinExistence type="predicted"/>
<keyword evidence="6 7" id="KW-0472">Membrane</keyword>
<dbReference type="Gene3D" id="1.20.144.10">
    <property type="entry name" value="Phosphatidic acid phosphatase type 2/haloperoxidase"/>
    <property type="match status" value="1"/>
</dbReference>
<dbReference type="RefSeq" id="WP_243548380.1">
    <property type="nucleotide sequence ID" value="NZ_CP094532.1"/>
</dbReference>
<feature type="transmembrane region" description="Helical" evidence="7">
    <location>
        <begin position="254"/>
        <end position="271"/>
    </location>
</feature>
<feature type="transmembrane region" description="Helical" evidence="7">
    <location>
        <begin position="228"/>
        <end position="248"/>
    </location>
</feature>
<dbReference type="CDD" id="cd01610">
    <property type="entry name" value="PAP2_like"/>
    <property type="match status" value="1"/>
</dbReference>
<name>A0ABY4BMD5_9FLAO</name>
<evidence type="ECO:0000313" key="9">
    <source>
        <dbReference type="EMBL" id="UOE40357.1"/>
    </source>
</evidence>
<keyword evidence="2" id="KW-1003">Cell membrane</keyword>
<evidence type="ECO:0000256" key="2">
    <source>
        <dbReference type="ARBA" id="ARBA00022475"/>
    </source>
</evidence>
<dbReference type="PANTHER" id="PTHR14969">
    <property type="entry name" value="SPHINGOSINE-1-PHOSPHATE PHOSPHOHYDROLASE"/>
    <property type="match status" value="1"/>
</dbReference>
<feature type="domain" description="Phosphatidic acid phosphatase type 2/haloperoxidase" evidence="8">
    <location>
        <begin position="97"/>
        <end position="209"/>
    </location>
</feature>
<dbReference type="SUPFAM" id="SSF48317">
    <property type="entry name" value="Acid phosphatase/Vanadium-dependent haloperoxidase"/>
    <property type="match status" value="1"/>
</dbReference>
<accession>A0ABY4BMD5</accession>
<evidence type="ECO:0000256" key="3">
    <source>
        <dbReference type="ARBA" id="ARBA00022692"/>
    </source>
</evidence>
<organism evidence="9 10">
    <name type="scientific">Chryseobacterium suipulveris</name>
    <dbReference type="NCBI Taxonomy" id="2929800"/>
    <lineage>
        <taxon>Bacteria</taxon>
        <taxon>Pseudomonadati</taxon>
        <taxon>Bacteroidota</taxon>
        <taxon>Flavobacteriia</taxon>
        <taxon>Flavobacteriales</taxon>
        <taxon>Weeksellaceae</taxon>
        <taxon>Chryseobacterium group</taxon>
        <taxon>Chryseobacterium</taxon>
    </lineage>
</organism>
<evidence type="ECO:0000256" key="1">
    <source>
        <dbReference type="ARBA" id="ARBA00004651"/>
    </source>
</evidence>